<dbReference type="InterPro" id="IPR019775">
    <property type="entry name" value="WD40_repeat_CS"/>
</dbReference>
<feature type="repeat" description="WD" evidence="5">
    <location>
        <begin position="239"/>
        <end position="280"/>
    </location>
</feature>
<dbReference type="CDD" id="cd00200">
    <property type="entry name" value="WD40"/>
    <property type="match status" value="1"/>
</dbReference>
<dbReference type="GO" id="GO:0030864">
    <property type="term" value="C:cortical actin cytoskeleton"/>
    <property type="evidence" value="ECO:0007669"/>
    <property type="project" value="TreeGrafter"/>
</dbReference>
<dbReference type="PROSITE" id="PS00678">
    <property type="entry name" value="WD_REPEATS_1"/>
    <property type="match status" value="1"/>
</dbReference>
<dbReference type="Gene3D" id="2.130.10.10">
    <property type="entry name" value="YVTN repeat-like/Quinoprotein amine dehydrogenase"/>
    <property type="match status" value="2"/>
</dbReference>
<dbReference type="FunFam" id="2.130.10.10:FF:000167">
    <property type="entry name" value="Actin-interacting protein 1"/>
    <property type="match status" value="1"/>
</dbReference>
<evidence type="ECO:0000256" key="1">
    <source>
        <dbReference type="ARBA" id="ARBA00022574"/>
    </source>
</evidence>
<dbReference type="InterPro" id="IPR001680">
    <property type="entry name" value="WD40_rpt"/>
</dbReference>
<dbReference type="GO" id="GO:0030833">
    <property type="term" value="P:regulation of actin filament polymerization"/>
    <property type="evidence" value="ECO:0007669"/>
    <property type="project" value="UniProtKB-ARBA"/>
</dbReference>
<dbReference type="AlphaFoldDB" id="A0A7E4W357"/>
<dbReference type="PROSITE" id="PS50082">
    <property type="entry name" value="WD_REPEATS_2"/>
    <property type="match status" value="6"/>
</dbReference>
<dbReference type="PRINTS" id="PR00320">
    <property type="entry name" value="GPROTEINBRPT"/>
</dbReference>
<dbReference type="InterPro" id="IPR036322">
    <property type="entry name" value="WD40_repeat_dom_sf"/>
</dbReference>
<sequence length="617" mass="67244">MGDTNEYKLEKIFASLPRTVRGLPFVISGDPTQSKILYCNGNNVYIRNIQDPTVTEIYSEHAHPTTVAKYSPSGYYIASGDQTGKLRIWDTTQSTHILKAEYAYISGAIRDIAWNDDSKRLAICGEGRDRFGHVFLFDTGTSNGSISGHARPMTSIDFKPSRPYRIISGSEDYAVGLFEGPPFKFKTKFDKHARFVNSVRYNKDGSVFASGGADGKIFLFEGSDGETITELTDPAVKGGAAHAGGIYALAWSPDATRIVTASGDKTVKIWSAAEKSLLKTITLGNTIDDQQLAVTWQKDTILSIGLSGFIFYINPDSGEVTKTIRGHNKPITALTLSTDKKYAFTADFEGHITRWLIADGSSERVTPTVHKSQVSSLQVTTDGTLISVGWDDVIAFTPKILDNITNVTSTKLSLKSQPRALSASADGKIVVVACQRGIAVFKDQKEVTLININYEAQSIAYHQGGKWAAVGGSDNKIHIYTIDELKFVDKDHLSHSGGISSLAFSADGEYLIATDTNRKVIPYKVGPQFTVASEKDWTYHNARVNSAAWSPNSRYVASGGLDTNVNIWDLQKSGDSPIEIRGAHASSPINAIAWLDNKTILTAGQDSNIKIWSIKLA</sequence>
<dbReference type="GO" id="GO:0045214">
    <property type="term" value="P:sarcomere organization"/>
    <property type="evidence" value="ECO:0007669"/>
    <property type="project" value="TreeGrafter"/>
</dbReference>
<reference evidence="6" key="1">
    <citation type="journal article" date="2013" name="Genetics">
        <title>The draft genome and transcriptome of Panagrellus redivivus are shaped by the harsh demands of a free-living lifestyle.</title>
        <authorList>
            <person name="Srinivasan J."/>
            <person name="Dillman A.R."/>
            <person name="Macchietto M.G."/>
            <person name="Heikkinen L."/>
            <person name="Lakso M."/>
            <person name="Fracchia K.M."/>
            <person name="Antoshechkin I."/>
            <person name="Mortazavi A."/>
            <person name="Wong G."/>
            <person name="Sternberg P.W."/>
        </authorList>
    </citation>
    <scope>NUCLEOTIDE SEQUENCE [LARGE SCALE GENOMIC DNA]</scope>
    <source>
        <strain evidence="6">MT8872</strain>
    </source>
</reference>
<dbReference type="PANTHER" id="PTHR19856">
    <property type="entry name" value="WD-REPEATCONTAINING PROTEIN WDR1"/>
    <property type="match status" value="1"/>
</dbReference>
<dbReference type="WBParaSite" id="Pan_g5756.t1">
    <property type="protein sequence ID" value="Pan_g5756.t1"/>
    <property type="gene ID" value="Pan_g5756"/>
</dbReference>
<name>A0A7E4W357_PANRE</name>
<dbReference type="InterPro" id="IPR020472">
    <property type="entry name" value="WD40_PAC1"/>
</dbReference>
<dbReference type="GO" id="GO:0030834">
    <property type="term" value="P:regulation of actin filament depolymerization"/>
    <property type="evidence" value="ECO:0007669"/>
    <property type="project" value="UniProtKB-ARBA"/>
</dbReference>
<dbReference type="PANTHER" id="PTHR19856:SF0">
    <property type="entry name" value="WD REPEAT-CONTAINING PROTEIN 1"/>
    <property type="match status" value="1"/>
</dbReference>
<feature type="repeat" description="WD" evidence="5">
    <location>
        <begin position="596"/>
        <end position="617"/>
    </location>
</feature>
<comment type="similarity">
    <text evidence="3">Belongs to the WD repeat AIP1 family.</text>
</comment>
<dbReference type="GO" id="GO:0040011">
    <property type="term" value="P:locomotion"/>
    <property type="evidence" value="ECO:0007669"/>
    <property type="project" value="TreeGrafter"/>
</dbReference>
<reference evidence="7" key="2">
    <citation type="submission" date="2020-10" db="UniProtKB">
        <authorList>
            <consortium name="WormBaseParasite"/>
        </authorList>
    </citation>
    <scope>IDENTIFICATION</scope>
</reference>
<keyword evidence="1 5" id="KW-0853">WD repeat</keyword>
<keyword evidence="2" id="KW-0677">Repeat</keyword>
<evidence type="ECO:0000256" key="3">
    <source>
        <dbReference type="ARBA" id="ARBA00038366"/>
    </source>
</evidence>
<dbReference type="GO" id="GO:0030042">
    <property type="term" value="P:actin filament depolymerization"/>
    <property type="evidence" value="ECO:0007669"/>
    <property type="project" value="TreeGrafter"/>
</dbReference>
<dbReference type="InterPro" id="IPR015943">
    <property type="entry name" value="WD40/YVTN_repeat-like_dom_sf"/>
</dbReference>
<feature type="repeat" description="WD" evidence="5">
    <location>
        <begin position="537"/>
        <end position="571"/>
    </location>
</feature>
<feature type="repeat" description="WD" evidence="5">
    <location>
        <begin position="189"/>
        <end position="230"/>
    </location>
</feature>
<protein>
    <recommendedName>
        <fullName evidence="4">Actin-interacting protein 1</fullName>
    </recommendedName>
</protein>
<evidence type="ECO:0000256" key="5">
    <source>
        <dbReference type="PROSITE-ProRule" id="PRU00221"/>
    </source>
</evidence>
<evidence type="ECO:0000313" key="7">
    <source>
        <dbReference type="WBParaSite" id="Pan_g5756.t1"/>
    </source>
</evidence>
<evidence type="ECO:0000256" key="2">
    <source>
        <dbReference type="ARBA" id="ARBA00022737"/>
    </source>
</evidence>
<dbReference type="GO" id="GO:0051015">
    <property type="term" value="F:actin filament binding"/>
    <property type="evidence" value="ECO:0007669"/>
    <property type="project" value="TreeGrafter"/>
</dbReference>
<dbReference type="FunFam" id="2.130.10.10:FF:000102">
    <property type="entry name" value="Actin-interacting protein 1"/>
    <property type="match status" value="1"/>
</dbReference>
<dbReference type="SUPFAM" id="SSF50978">
    <property type="entry name" value="WD40 repeat-like"/>
    <property type="match status" value="2"/>
</dbReference>
<dbReference type="Pfam" id="PF00400">
    <property type="entry name" value="WD40"/>
    <property type="match status" value="8"/>
</dbReference>
<proteinExistence type="inferred from homology"/>
<dbReference type="Proteomes" id="UP000492821">
    <property type="component" value="Unassembled WGS sequence"/>
</dbReference>
<keyword evidence="6" id="KW-1185">Reference proteome</keyword>
<feature type="repeat" description="WD" evidence="5">
    <location>
        <begin position="58"/>
        <end position="99"/>
    </location>
</feature>
<evidence type="ECO:0000313" key="6">
    <source>
        <dbReference type="Proteomes" id="UP000492821"/>
    </source>
</evidence>
<dbReference type="SMART" id="SM00320">
    <property type="entry name" value="WD40"/>
    <property type="match status" value="11"/>
</dbReference>
<organism evidence="6 7">
    <name type="scientific">Panagrellus redivivus</name>
    <name type="common">Microworm</name>
    <dbReference type="NCBI Taxonomy" id="6233"/>
    <lineage>
        <taxon>Eukaryota</taxon>
        <taxon>Metazoa</taxon>
        <taxon>Ecdysozoa</taxon>
        <taxon>Nematoda</taxon>
        <taxon>Chromadorea</taxon>
        <taxon>Rhabditida</taxon>
        <taxon>Tylenchina</taxon>
        <taxon>Panagrolaimomorpha</taxon>
        <taxon>Panagrolaimoidea</taxon>
        <taxon>Panagrolaimidae</taxon>
        <taxon>Panagrellus</taxon>
    </lineage>
</organism>
<dbReference type="PROSITE" id="PS50294">
    <property type="entry name" value="WD_REPEATS_REGION"/>
    <property type="match status" value="4"/>
</dbReference>
<evidence type="ECO:0000256" key="4">
    <source>
        <dbReference type="ARBA" id="ARBA00067845"/>
    </source>
</evidence>
<feature type="repeat" description="WD" evidence="5">
    <location>
        <begin position="324"/>
        <end position="365"/>
    </location>
</feature>
<accession>A0A7E4W357</accession>